<dbReference type="Pfam" id="PF19425">
    <property type="entry name" value="Csd3_N2"/>
    <property type="match status" value="1"/>
</dbReference>
<dbReference type="AlphaFoldDB" id="A0A512NL74"/>
<feature type="transmembrane region" description="Helical" evidence="9">
    <location>
        <begin position="20"/>
        <end position="43"/>
    </location>
</feature>
<keyword evidence="3" id="KW-0645">Protease</keyword>
<gene>
    <name evidence="12" type="ORF">RSO01_68640</name>
</gene>
<dbReference type="GO" id="GO:0006508">
    <property type="term" value="P:proteolysis"/>
    <property type="evidence" value="ECO:0007669"/>
    <property type="project" value="UniProtKB-KW"/>
</dbReference>
<dbReference type="OrthoDB" id="9805070at2"/>
<keyword evidence="6" id="KW-0862">Zinc</keyword>
<sequence>MVMTDSPPPSDRPRTAKSLAFALFRPVLFAVGVIGLALGGLVLSHRSNPEIAALPPPKSLPIPTPAASSAPIVLAETEPAPPISPSDFKNLPPNLGGDLRGFSMKPPEPASEPEPPASDRYELTLRLEKGDTVDKILADIDVPEADRKQIHEKLNALLKKRKLPVGEEIELLLQNVPEQPDAPRVLSLSVRPQPEREYIITRRDDGTYDGEEKTYKVSPRIVRVEAERHGSLEQSGVRAGAPSQAMVELIRALSYDVDFQRELKEGMKFTVLLEQLVTSDGRVTHPGRLLAGELRLLKRTVVVMRYRPQGGADGFYNPNGESVVRAFLRTPMDASKISSRFGMREHPILGYSALHAGVDFAAPSGTPILAAGAGKVVMAGPNGGYGLYVKLQHTSDVGTAYGHMSRLGPGIKPGVAVRQGQVIGFVGSTGMSTGPHLHYEFHRGGKQVNPLAQKFAMRAQVAGKDAGRFQALAKQYLAQLKNAPVVAGTKKAKDKDSPQVAKGD</sequence>
<dbReference type="InterPro" id="IPR050570">
    <property type="entry name" value="Cell_wall_metabolism_enzyme"/>
</dbReference>
<evidence type="ECO:0000256" key="5">
    <source>
        <dbReference type="ARBA" id="ARBA00022801"/>
    </source>
</evidence>
<keyword evidence="9" id="KW-0812">Transmembrane</keyword>
<dbReference type="Gene3D" id="2.70.70.10">
    <property type="entry name" value="Glucose Permease (Domain IIA)"/>
    <property type="match status" value="1"/>
</dbReference>
<evidence type="ECO:0000256" key="2">
    <source>
        <dbReference type="ARBA" id="ARBA00004196"/>
    </source>
</evidence>
<dbReference type="PANTHER" id="PTHR21666:SF288">
    <property type="entry name" value="CELL DIVISION PROTEIN YTFB"/>
    <property type="match status" value="1"/>
</dbReference>
<dbReference type="GO" id="GO:0046872">
    <property type="term" value="F:metal ion binding"/>
    <property type="evidence" value="ECO:0007669"/>
    <property type="project" value="UniProtKB-KW"/>
</dbReference>
<dbReference type="GO" id="GO:0004222">
    <property type="term" value="F:metalloendopeptidase activity"/>
    <property type="evidence" value="ECO:0007669"/>
    <property type="project" value="TreeGrafter"/>
</dbReference>
<keyword evidence="9" id="KW-0472">Membrane</keyword>
<evidence type="ECO:0000256" key="1">
    <source>
        <dbReference type="ARBA" id="ARBA00001947"/>
    </source>
</evidence>
<evidence type="ECO:0000256" key="6">
    <source>
        <dbReference type="ARBA" id="ARBA00022833"/>
    </source>
</evidence>
<keyword evidence="7" id="KW-0482">Metalloprotease</keyword>
<feature type="compositionally biased region" description="Pro residues" evidence="8">
    <location>
        <begin position="106"/>
        <end position="116"/>
    </location>
</feature>
<comment type="subcellular location">
    <subcellularLocation>
        <location evidence="2">Cell envelope</location>
    </subcellularLocation>
</comment>
<dbReference type="Pfam" id="PF01551">
    <property type="entry name" value="Peptidase_M23"/>
    <property type="match status" value="1"/>
</dbReference>
<dbReference type="EMBL" id="BKAJ01000137">
    <property type="protein sequence ID" value="GEP59698.1"/>
    <property type="molecule type" value="Genomic_DNA"/>
</dbReference>
<dbReference type="PANTHER" id="PTHR21666">
    <property type="entry name" value="PEPTIDASE-RELATED"/>
    <property type="match status" value="1"/>
</dbReference>
<dbReference type="Gene3D" id="3.10.450.350">
    <property type="match status" value="1"/>
</dbReference>
<reference evidence="12 13" key="1">
    <citation type="submission" date="2019-07" db="EMBL/GenBank/DDBJ databases">
        <title>Whole genome shotgun sequence of Reyranella soli NBRC 108950.</title>
        <authorList>
            <person name="Hosoyama A."/>
            <person name="Uohara A."/>
            <person name="Ohji S."/>
            <person name="Ichikawa N."/>
        </authorList>
    </citation>
    <scope>NUCLEOTIDE SEQUENCE [LARGE SCALE GENOMIC DNA]</scope>
    <source>
        <strain evidence="12 13">NBRC 108950</strain>
    </source>
</reference>
<feature type="region of interest" description="Disordered" evidence="8">
    <location>
        <begin position="77"/>
        <end position="119"/>
    </location>
</feature>
<dbReference type="Proteomes" id="UP000321058">
    <property type="component" value="Unassembled WGS sequence"/>
</dbReference>
<dbReference type="GO" id="GO:0030313">
    <property type="term" value="C:cell envelope"/>
    <property type="evidence" value="ECO:0007669"/>
    <property type="project" value="UniProtKB-SubCell"/>
</dbReference>
<dbReference type="InterPro" id="IPR045834">
    <property type="entry name" value="Csd3_N2"/>
</dbReference>
<evidence type="ECO:0000259" key="10">
    <source>
        <dbReference type="Pfam" id="PF01551"/>
    </source>
</evidence>
<feature type="domain" description="M23ase beta-sheet core" evidence="10">
    <location>
        <begin position="354"/>
        <end position="450"/>
    </location>
</feature>
<dbReference type="InterPro" id="IPR011055">
    <property type="entry name" value="Dup_hybrid_motif"/>
</dbReference>
<proteinExistence type="predicted"/>
<keyword evidence="13" id="KW-1185">Reference proteome</keyword>
<dbReference type="InterPro" id="IPR016047">
    <property type="entry name" value="M23ase_b-sheet_dom"/>
</dbReference>
<evidence type="ECO:0000256" key="3">
    <source>
        <dbReference type="ARBA" id="ARBA00022670"/>
    </source>
</evidence>
<protein>
    <submittedName>
        <fullName evidence="12">Uncharacterized protein</fullName>
    </submittedName>
</protein>
<evidence type="ECO:0000256" key="8">
    <source>
        <dbReference type="SAM" id="MobiDB-lite"/>
    </source>
</evidence>
<evidence type="ECO:0000256" key="7">
    <source>
        <dbReference type="ARBA" id="ARBA00023049"/>
    </source>
</evidence>
<name>A0A512NL74_9HYPH</name>
<keyword evidence="5" id="KW-0378">Hydrolase</keyword>
<evidence type="ECO:0000256" key="9">
    <source>
        <dbReference type="SAM" id="Phobius"/>
    </source>
</evidence>
<evidence type="ECO:0000259" key="11">
    <source>
        <dbReference type="Pfam" id="PF19425"/>
    </source>
</evidence>
<organism evidence="12 13">
    <name type="scientific">Reyranella soli</name>
    <dbReference type="NCBI Taxonomy" id="1230389"/>
    <lineage>
        <taxon>Bacteria</taxon>
        <taxon>Pseudomonadati</taxon>
        <taxon>Pseudomonadota</taxon>
        <taxon>Alphaproteobacteria</taxon>
        <taxon>Hyphomicrobiales</taxon>
        <taxon>Reyranellaceae</taxon>
        <taxon>Reyranella</taxon>
    </lineage>
</organism>
<evidence type="ECO:0000313" key="13">
    <source>
        <dbReference type="Proteomes" id="UP000321058"/>
    </source>
</evidence>
<comment type="cofactor">
    <cofactor evidence="1">
        <name>Zn(2+)</name>
        <dbReference type="ChEBI" id="CHEBI:29105"/>
    </cofactor>
</comment>
<comment type="caution">
    <text evidence="12">The sequence shown here is derived from an EMBL/GenBank/DDBJ whole genome shotgun (WGS) entry which is preliminary data.</text>
</comment>
<dbReference type="SUPFAM" id="SSF51261">
    <property type="entry name" value="Duplicated hybrid motif"/>
    <property type="match status" value="1"/>
</dbReference>
<keyword evidence="9" id="KW-1133">Transmembrane helix</keyword>
<dbReference type="CDD" id="cd12797">
    <property type="entry name" value="M23_peptidase"/>
    <property type="match status" value="1"/>
</dbReference>
<keyword evidence="4" id="KW-0479">Metal-binding</keyword>
<accession>A0A512NL74</accession>
<feature type="domain" description="Csd3-like second N-terminal" evidence="11">
    <location>
        <begin position="225"/>
        <end position="341"/>
    </location>
</feature>
<evidence type="ECO:0000313" key="12">
    <source>
        <dbReference type="EMBL" id="GEP59698.1"/>
    </source>
</evidence>
<evidence type="ECO:0000256" key="4">
    <source>
        <dbReference type="ARBA" id="ARBA00022723"/>
    </source>
</evidence>